<dbReference type="EMBL" id="JARAVY010000034">
    <property type="protein sequence ID" value="MDX2915804.1"/>
    <property type="molecule type" value="Genomic_DNA"/>
</dbReference>
<feature type="transmembrane region" description="Helical" evidence="2">
    <location>
        <begin position="121"/>
        <end position="140"/>
    </location>
</feature>
<keyword evidence="2" id="KW-0812">Transmembrane</keyword>
<feature type="transmembrane region" description="Helical" evidence="2">
    <location>
        <begin position="62"/>
        <end position="85"/>
    </location>
</feature>
<gene>
    <name evidence="3" type="ORF">PV517_44940</name>
</gene>
<proteinExistence type="predicted"/>
<evidence type="ECO:0000256" key="1">
    <source>
        <dbReference type="SAM" id="MobiDB-lite"/>
    </source>
</evidence>
<feature type="region of interest" description="Disordered" evidence="1">
    <location>
        <begin position="1"/>
        <end position="20"/>
    </location>
</feature>
<keyword evidence="2" id="KW-0472">Membrane</keyword>
<comment type="caution">
    <text evidence="3">The sequence shown here is derived from an EMBL/GenBank/DDBJ whole genome shotgun (WGS) entry which is preliminary data.</text>
</comment>
<accession>A0ABU4LKY9</accession>
<keyword evidence="4" id="KW-1185">Reference proteome</keyword>
<sequence>MAQAAPTPGRQVVRQATPGGTPDVFSERTHALMNLLVPVTLGLVYGYWAAAMNRDAGPITGWNLLFGFVTAFVFAALHIAVLTIAPRLRRELHAALWAVFAGCAFGFLYSQATQHSVLRSAAMSLAVAAAFFAVNFYRYYTHEDATGHRLA</sequence>
<dbReference type="Proteomes" id="UP001271723">
    <property type="component" value="Unassembled WGS sequence"/>
</dbReference>
<protein>
    <recommendedName>
        <fullName evidence="5">Integral membrane protein</fullName>
    </recommendedName>
</protein>
<keyword evidence="2" id="KW-1133">Transmembrane helix</keyword>
<feature type="transmembrane region" description="Helical" evidence="2">
    <location>
        <begin position="92"/>
        <end position="109"/>
    </location>
</feature>
<evidence type="ECO:0000313" key="4">
    <source>
        <dbReference type="Proteomes" id="UP001271723"/>
    </source>
</evidence>
<reference evidence="3 4" key="1">
    <citation type="journal article" date="2023" name="Microb. Genom.">
        <title>Mesoterricola silvestris gen. nov., sp. nov., Mesoterricola sediminis sp. nov., Geothrix oryzae sp. nov., Geothrix edaphica sp. nov., Geothrix rubra sp. nov., and Geothrix limicola sp. nov., six novel members of Acidobacteriota isolated from soils.</title>
        <authorList>
            <person name="Weisberg A.J."/>
            <person name="Pearce E."/>
            <person name="Kramer C.G."/>
            <person name="Chang J.H."/>
            <person name="Clarke C.R."/>
        </authorList>
    </citation>
    <scope>NUCLEOTIDE SEQUENCE [LARGE SCALE GENOMIC DNA]</scope>
    <source>
        <strain evidence="3 4">NRRL_B-2795</strain>
    </source>
</reference>
<evidence type="ECO:0000256" key="2">
    <source>
        <dbReference type="SAM" id="Phobius"/>
    </source>
</evidence>
<name>A0ABU4LKY9_9ACTN</name>
<evidence type="ECO:0000313" key="3">
    <source>
        <dbReference type="EMBL" id="MDX2915804.1"/>
    </source>
</evidence>
<dbReference type="RefSeq" id="WP_086760009.1">
    <property type="nucleotide sequence ID" value="NZ_JARAVY010000034.1"/>
</dbReference>
<feature type="transmembrane region" description="Helical" evidence="2">
    <location>
        <begin position="31"/>
        <end position="50"/>
    </location>
</feature>
<evidence type="ECO:0008006" key="5">
    <source>
        <dbReference type="Google" id="ProtNLM"/>
    </source>
</evidence>
<organism evidence="3 4">
    <name type="scientific">Streptomyces griseiscabiei</name>
    <dbReference type="NCBI Taxonomy" id="2993540"/>
    <lineage>
        <taxon>Bacteria</taxon>
        <taxon>Bacillati</taxon>
        <taxon>Actinomycetota</taxon>
        <taxon>Actinomycetes</taxon>
        <taxon>Kitasatosporales</taxon>
        <taxon>Streptomycetaceae</taxon>
        <taxon>Streptomyces</taxon>
    </lineage>
</organism>